<dbReference type="Gene3D" id="3.40.190.150">
    <property type="entry name" value="Bordetella uptake gene, domain 1"/>
    <property type="match status" value="1"/>
</dbReference>
<feature type="chain" id="PRO_5032453470" evidence="2">
    <location>
        <begin position="25"/>
        <end position="324"/>
    </location>
</feature>
<keyword evidence="2" id="KW-0732">Signal</keyword>
<feature type="signal peptide" evidence="2">
    <location>
        <begin position="1"/>
        <end position="24"/>
    </location>
</feature>
<proteinExistence type="inferred from homology"/>
<dbReference type="PANTHER" id="PTHR42928">
    <property type="entry name" value="TRICARBOXYLATE-BINDING PROTEIN"/>
    <property type="match status" value="1"/>
</dbReference>
<dbReference type="Gene3D" id="3.40.190.10">
    <property type="entry name" value="Periplasmic binding protein-like II"/>
    <property type="match status" value="1"/>
</dbReference>
<organism evidence="3 4">
    <name type="scientific">Ramlibacter agri</name>
    <dbReference type="NCBI Taxonomy" id="2728837"/>
    <lineage>
        <taxon>Bacteria</taxon>
        <taxon>Pseudomonadati</taxon>
        <taxon>Pseudomonadota</taxon>
        <taxon>Betaproteobacteria</taxon>
        <taxon>Burkholderiales</taxon>
        <taxon>Comamonadaceae</taxon>
        <taxon>Ramlibacter</taxon>
    </lineage>
</organism>
<dbReference type="RefSeq" id="WP_169418077.1">
    <property type="nucleotide sequence ID" value="NZ_JABBFX010000001.1"/>
</dbReference>
<evidence type="ECO:0000313" key="3">
    <source>
        <dbReference type="EMBL" id="NML43900.1"/>
    </source>
</evidence>
<name>A0A848H3W4_9BURK</name>
<keyword evidence="4" id="KW-1185">Reference proteome</keyword>
<comment type="caution">
    <text evidence="3">The sequence shown here is derived from an EMBL/GenBank/DDBJ whole genome shotgun (WGS) entry which is preliminary data.</text>
</comment>
<dbReference type="InterPro" id="IPR005064">
    <property type="entry name" value="BUG"/>
</dbReference>
<sequence>MPAQKLTRRAFAAGCAAVLAPAFAQERFPSRTIRLISPAPPGALSDTLPRLLASELGASMHSTVIVENKPGAGGAIGASTVAHAPADGYTLLLGTGGIMDFNPHLLPQVGYDPRKDFTGLALAASTPLYLVVRSDSPYKTFDDLVAAAKAKPGELAHGTLGNGSTVAVACTLLARAKGLQFIEVPFAGYAPGLQELLAGRLAFFMVDGSALSRIEGGSLRALAVTTALRAKRLPAVPTLKELGAAVDLSVWFGLFGPAGLPQAVAQKLSAELKAAIEKPAVRTQLAGFGLEPGSLFGDAFQQYHLAEVARWAGILPALGLKAST</sequence>
<dbReference type="PIRSF" id="PIRSF017082">
    <property type="entry name" value="YflP"/>
    <property type="match status" value="1"/>
</dbReference>
<gene>
    <name evidence="3" type="ORF">HHL11_09080</name>
</gene>
<dbReference type="CDD" id="cd07012">
    <property type="entry name" value="PBP2_Bug_TTT"/>
    <property type="match status" value="1"/>
</dbReference>
<dbReference type="PANTHER" id="PTHR42928:SF5">
    <property type="entry name" value="BLR1237 PROTEIN"/>
    <property type="match status" value="1"/>
</dbReference>
<dbReference type="EMBL" id="JABBFX010000001">
    <property type="protein sequence ID" value="NML43900.1"/>
    <property type="molecule type" value="Genomic_DNA"/>
</dbReference>
<dbReference type="InterPro" id="IPR042100">
    <property type="entry name" value="Bug_dom1"/>
</dbReference>
<dbReference type="Pfam" id="PF03401">
    <property type="entry name" value="TctC"/>
    <property type="match status" value="1"/>
</dbReference>
<protein>
    <submittedName>
        <fullName evidence="3">Tripartite tricarboxylate transporter substrate binding protein</fullName>
    </submittedName>
</protein>
<accession>A0A848H3W4</accession>
<dbReference type="SUPFAM" id="SSF53850">
    <property type="entry name" value="Periplasmic binding protein-like II"/>
    <property type="match status" value="1"/>
</dbReference>
<comment type="similarity">
    <text evidence="1">Belongs to the UPF0065 (bug) family.</text>
</comment>
<dbReference type="Proteomes" id="UP000541185">
    <property type="component" value="Unassembled WGS sequence"/>
</dbReference>
<evidence type="ECO:0000256" key="1">
    <source>
        <dbReference type="ARBA" id="ARBA00006987"/>
    </source>
</evidence>
<evidence type="ECO:0000256" key="2">
    <source>
        <dbReference type="SAM" id="SignalP"/>
    </source>
</evidence>
<dbReference type="AlphaFoldDB" id="A0A848H3W4"/>
<reference evidence="3 4" key="1">
    <citation type="submission" date="2020-04" db="EMBL/GenBank/DDBJ databases">
        <title>Ramlibacter sp. G-1-2-2 isolated from soil.</title>
        <authorList>
            <person name="Dahal R.H."/>
        </authorList>
    </citation>
    <scope>NUCLEOTIDE SEQUENCE [LARGE SCALE GENOMIC DNA]</scope>
    <source>
        <strain evidence="3 4">G-1-2-2</strain>
    </source>
</reference>
<evidence type="ECO:0000313" key="4">
    <source>
        <dbReference type="Proteomes" id="UP000541185"/>
    </source>
</evidence>